<dbReference type="Proteomes" id="UP000659172">
    <property type="component" value="Unassembled WGS sequence"/>
</dbReference>
<reference evidence="1 2" key="1">
    <citation type="submission" date="2020-06" db="EMBL/GenBank/DDBJ databases">
        <title>Rhizobium sp.nov. isolated from the tomato plant.</title>
        <authorList>
            <person name="Thin K.K."/>
            <person name="Zhang X."/>
            <person name="He S."/>
        </authorList>
    </citation>
    <scope>NUCLEOTIDE SEQUENCE [LARGE SCALE GENOMIC DNA]</scope>
    <source>
        <strain evidence="1 2">DBTS2</strain>
    </source>
</reference>
<gene>
    <name evidence="1" type="ORF">HV823_13075</name>
</gene>
<sequence>MRTKVTVTPPGGVIVRKDGSNELYGLIMESAFMQALEQSEPMTPNEKIAATRAGQMLYADAHIAKCGKEQAMYISPVRDAIDGGLHPTNHTDFVVAPLDQMFMLWSAINRISRAGAEIVPANLKLEKMLAVTSPPEIASEGLRIAQ</sequence>
<dbReference type="Gene3D" id="3.20.20.140">
    <property type="entry name" value="Metal-dependent hydrolases"/>
    <property type="match status" value="1"/>
</dbReference>
<evidence type="ECO:0000313" key="1">
    <source>
        <dbReference type="EMBL" id="NVP56186.1"/>
    </source>
</evidence>
<protein>
    <submittedName>
        <fullName evidence="1">Uncharacterized protein</fullName>
    </submittedName>
</protein>
<keyword evidence="2" id="KW-1185">Reference proteome</keyword>
<name>A0ABX2QFQ8_9HYPH</name>
<dbReference type="EMBL" id="JABXYK010000007">
    <property type="protein sequence ID" value="NVP56186.1"/>
    <property type="molecule type" value="Genomic_DNA"/>
</dbReference>
<proteinExistence type="predicted"/>
<organism evidence="1 2">
    <name type="scientific">Mycoplana rhizolycopersici</name>
    <dbReference type="NCBI Taxonomy" id="2746702"/>
    <lineage>
        <taxon>Bacteria</taxon>
        <taxon>Pseudomonadati</taxon>
        <taxon>Pseudomonadota</taxon>
        <taxon>Alphaproteobacteria</taxon>
        <taxon>Hyphomicrobiales</taxon>
        <taxon>Rhizobiaceae</taxon>
        <taxon>Mycoplana</taxon>
    </lineage>
</organism>
<accession>A0ABX2QFQ8</accession>
<dbReference type="RefSeq" id="WP_176950167.1">
    <property type="nucleotide sequence ID" value="NZ_JABXYK010000007.1"/>
</dbReference>
<comment type="caution">
    <text evidence="1">The sequence shown here is derived from an EMBL/GenBank/DDBJ whole genome shotgun (WGS) entry which is preliminary data.</text>
</comment>
<evidence type="ECO:0000313" key="2">
    <source>
        <dbReference type="Proteomes" id="UP000659172"/>
    </source>
</evidence>